<protein>
    <submittedName>
        <fullName evidence="1">Uncharacterized protein</fullName>
    </submittedName>
</protein>
<organism evidence="1 2">
    <name type="scientific">Anisodus tanguticus</name>
    <dbReference type="NCBI Taxonomy" id="243964"/>
    <lineage>
        <taxon>Eukaryota</taxon>
        <taxon>Viridiplantae</taxon>
        <taxon>Streptophyta</taxon>
        <taxon>Embryophyta</taxon>
        <taxon>Tracheophyta</taxon>
        <taxon>Spermatophyta</taxon>
        <taxon>Magnoliopsida</taxon>
        <taxon>eudicotyledons</taxon>
        <taxon>Gunneridae</taxon>
        <taxon>Pentapetalae</taxon>
        <taxon>asterids</taxon>
        <taxon>lamiids</taxon>
        <taxon>Solanales</taxon>
        <taxon>Solanaceae</taxon>
        <taxon>Solanoideae</taxon>
        <taxon>Hyoscyameae</taxon>
        <taxon>Anisodus</taxon>
    </lineage>
</organism>
<accession>A0AAE1RX25</accession>
<dbReference type="EMBL" id="JAVYJV010000011">
    <property type="protein sequence ID" value="KAK4359491.1"/>
    <property type="molecule type" value="Genomic_DNA"/>
</dbReference>
<keyword evidence="2" id="KW-1185">Reference proteome</keyword>
<comment type="caution">
    <text evidence="1">The sequence shown here is derived from an EMBL/GenBank/DDBJ whole genome shotgun (WGS) entry which is preliminary data.</text>
</comment>
<gene>
    <name evidence="1" type="ORF">RND71_021720</name>
</gene>
<proteinExistence type="predicted"/>
<reference evidence="1" key="1">
    <citation type="submission" date="2023-12" db="EMBL/GenBank/DDBJ databases">
        <title>Genome assembly of Anisodus tanguticus.</title>
        <authorList>
            <person name="Wang Y.-J."/>
        </authorList>
    </citation>
    <scope>NUCLEOTIDE SEQUENCE</scope>
    <source>
        <strain evidence="1">KB-2021</strain>
        <tissue evidence="1">Leaf</tissue>
    </source>
</reference>
<evidence type="ECO:0000313" key="1">
    <source>
        <dbReference type="EMBL" id="KAK4359491.1"/>
    </source>
</evidence>
<name>A0AAE1RX25_9SOLA</name>
<sequence length="65" mass="7703">MTLDKVNIERDGLKEKVKALEAMKFFEVNKAMNLKEKVLKMKMCITMLFRICGDDKMKRIIVFVF</sequence>
<dbReference type="Proteomes" id="UP001291623">
    <property type="component" value="Unassembled WGS sequence"/>
</dbReference>
<evidence type="ECO:0000313" key="2">
    <source>
        <dbReference type="Proteomes" id="UP001291623"/>
    </source>
</evidence>
<dbReference type="AlphaFoldDB" id="A0AAE1RX25"/>